<protein>
    <submittedName>
        <fullName evidence="15">Cytochrome b561</fullName>
    </submittedName>
</protein>
<evidence type="ECO:0000259" key="14">
    <source>
        <dbReference type="Pfam" id="PF01292"/>
    </source>
</evidence>
<dbReference type="InterPro" id="IPR016174">
    <property type="entry name" value="Di-haem_cyt_TM"/>
</dbReference>
<evidence type="ECO:0000256" key="6">
    <source>
        <dbReference type="ARBA" id="ARBA00022692"/>
    </source>
</evidence>
<comment type="cofactor">
    <cofactor evidence="1">
        <name>heme b</name>
        <dbReference type="ChEBI" id="CHEBI:60344"/>
    </cofactor>
</comment>
<sequence>MTDTQQHYSSSVRGLHWLMAFLLFSQIFIGATMVARVDSYAILIVLHKALGLILLGLVCLRLGARLITTAPALPSSMPQWQRGAAHGLHGLLYLLMLAQPLCGWLMLSAAGQPLTFWGWVVPSLISADSGLYVLLRALHGLLAYLLFALVLLHVGAALVHGLIRRDGVLERMLKAAPSESK</sequence>
<feature type="transmembrane region" description="Helical" evidence="13">
    <location>
        <begin position="15"/>
        <end position="37"/>
    </location>
</feature>
<evidence type="ECO:0000256" key="5">
    <source>
        <dbReference type="ARBA" id="ARBA00022617"/>
    </source>
</evidence>
<comment type="similarity">
    <text evidence="12">Belongs to the cytochrome b561 family.</text>
</comment>
<evidence type="ECO:0000256" key="9">
    <source>
        <dbReference type="ARBA" id="ARBA00022989"/>
    </source>
</evidence>
<keyword evidence="6 13" id="KW-0812">Transmembrane</keyword>
<evidence type="ECO:0000256" key="1">
    <source>
        <dbReference type="ARBA" id="ARBA00001970"/>
    </source>
</evidence>
<keyword evidence="9 13" id="KW-1133">Transmembrane helix</keyword>
<evidence type="ECO:0000256" key="12">
    <source>
        <dbReference type="ARBA" id="ARBA00037975"/>
    </source>
</evidence>
<comment type="subcellular location">
    <subcellularLocation>
        <location evidence="2">Cell membrane</location>
        <topology evidence="2">Multi-pass membrane protein</topology>
    </subcellularLocation>
</comment>
<dbReference type="AlphaFoldDB" id="A0A562I013"/>
<keyword evidence="8" id="KW-0249">Electron transport</keyword>
<dbReference type="InterPro" id="IPR052168">
    <property type="entry name" value="Cytochrome_b561_oxidase"/>
</dbReference>
<evidence type="ECO:0000256" key="13">
    <source>
        <dbReference type="SAM" id="Phobius"/>
    </source>
</evidence>
<evidence type="ECO:0000256" key="7">
    <source>
        <dbReference type="ARBA" id="ARBA00022723"/>
    </source>
</evidence>
<evidence type="ECO:0000313" key="15">
    <source>
        <dbReference type="EMBL" id="TWH64156.1"/>
    </source>
</evidence>
<dbReference type="Pfam" id="PF01292">
    <property type="entry name" value="Ni_hydr_CYTB"/>
    <property type="match status" value="1"/>
</dbReference>
<evidence type="ECO:0000256" key="8">
    <source>
        <dbReference type="ARBA" id="ARBA00022982"/>
    </source>
</evidence>
<feature type="domain" description="Cytochrome b561 bacterial/Ni-hydrogenase" evidence="14">
    <location>
        <begin position="7"/>
        <end position="174"/>
    </location>
</feature>
<dbReference type="GO" id="GO:0046872">
    <property type="term" value="F:metal ion binding"/>
    <property type="evidence" value="ECO:0007669"/>
    <property type="project" value="UniProtKB-KW"/>
</dbReference>
<dbReference type="InterPro" id="IPR011577">
    <property type="entry name" value="Cyt_b561_bac/Ni-Hgenase"/>
</dbReference>
<keyword evidence="4" id="KW-1003">Cell membrane</keyword>
<dbReference type="RefSeq" id="WP_144572715.1">
    <property type="nucleotide sequence ID" value="NZ_VLKG01000012.1"/>
</dbReference>
<dbReference type="Proteomes" id="UP000319627">
    <property type="component" value="Unassembled WGS sequence"/>
</dbReference>
<dbReference type="GO" id="GO:0009055">
    <property type="term" value="F:electron transfer activity"/>
    <property type="evidence" value="ECO:0007669"/>
    <property type="project" value="InterPro"/>
</dbReference>
<dbReference type="GO" id="GO:0020037">
    <property type="term" value="F:heme binding"/>
    <property type="evidence" value="ECO:0007669"/>
    <property type="project" value="TreeGrafter"/>
</dbReference>
<evidence type="ECO:0000256" key="4">
    <source>
        <dbReference type="ARBA" id="ARBA00022475"/>
    </source>
</evidence>
<feature type="transmembrane region" description="Helical" evidence="13">
    <location>
        <begin position="87"/>
        <end position="107"/>
    </location>
</feature>
<dbReference type="GO" id="GO:0005886">
    <property type="term" value="C:plasma membrane"/>
    <property type="evidence" value="ECO:0007669"/>
    <property type="project" value="UniProtKB-SubCell"/>
</dbReference>
<feature type="transmembrane region" description="Helical" evidence="13">
    <location>
        <begin position="141"/>
        <end position="163"/>
    </location>
</feature>
<dbReference type="OrthoDB" id="1247465at2"/>
<keyword evidence="16" id="KW-1185">Reference proteome</keyword>
<keyword evidence="10" id="KW-0408">Iron</keyword>
<keyword evidence="5" id="KW-0349">Heme</keyword>
<dbReference type="SUPFAM" id="SSF81342">
    <property type="entry name" value="Transmembrane di-heme cytochromes"/>
    <property type="match status" value="1"/>
</dbReference>
<dbReference type="GO" id="GO:0022904">
    <property type="term" value="P:respiratory electron transport chain"/>
    <property type="evidence" value="ECO:0007669"/>
    <property type="project" value="InterPro"/>
</dbReference>
<reference evidence="15 16" key="1">
    <citation type="submission" date="2019-07" db="EMBL/GenBank/DDBJ databases">
        <title>Genomic Encyclopedia of Type Strains, Phase I: the one thousand microbial genomes (KMG-I) project.</title>
        <authorList>
            <person name="Kyrpides N."/>
        </authorList>
    </citation>
    <scope>NUCLEOTIDE SEQUENCE [LARGE SCALE GENOMIC DNA]</scope>
    <source>
        <strain evidence="15 16">DSM 375</strain>
    </source>
</reference>
<evidence type="ECO:0000256" key="11">
    <source>
        <dbReference type="ARBA" id="ARBA00023136"/>
    </source>
</evidence>
<dbReference type="EMBL" id="VLKG01000012">
    <property type="protein sequence ID" value="TWH64156.1"/>
    <property type="molecule type" value="Genomic_DNA"/>
</dbReference>
<keyword evidence="3" id="KW-0813">Transport</keyword>
<name>A0A562I013_9GAMM</name>
<accession>A0A562I013</accession>
<keyword evidence="11 13" id="KW-0472">Membrane</keyword>
<organism evidence="15 16">
    <name type="scientific">Azomonas agilis</name>
    <dbReference type="NCBI Taxonomy" id="116849"/>
    <lineage>
        <taxon>Bacteria</taxon>
        <taxon>Pseudomonadati</taxon>
        <taxon>Pseudomonadota</taxon>
        <taxon>Gammaproteobacteria</taxon>
        <taxon>Pseudomonadales</taxon>
        <taxon>Pseudomonadaceae</taxon>
        <taxon>Azomonas</taxon>
    </lineage>
</organism>
<gene>
    <name evidence="15" type="ORF">LX59_02707</name>
</gene>
<dbReference type="PANTHER" id="PTHR30529">
    <property type="entry name" value="CYTOCHROME B561"/>
    <property type="match status" value="1"/>
</dbReference>
<dbReference type="PANTHER" id="PTHR30529:SF6">
    <property type="entry name" value="BLL0291 PROTEIN"/>
    <property type="match status" value="1"/>
</dbReference>
<proteinExistence type="inferred from homology"/>
<evidence type="ECO:0000313" key="16">
    <source>
        <dbReference type="Proteomes" id="UP000319627"/>
    </source>
</evidence>
<comment type="caution">
    <text evidence="15">The sequence shown here is derived from an EMBL/GenBank/DDBJ whole genome shotgun (WGS) entry which is preliminary data.</text>
</comment>
<feature type="transmembrane region" description="Helical" evidence="13">
    <location>
        <begin position="49"/>
        <end position="67"/>
    </location>
</feature>
<evidence type="ECO:0000256" key="3">
    <source>
        <dbReference type="ARBA" id="ARBA00022448"/>
    </source>
</evidence>
<keyword evidence="7" id="KW-0479">Metal-binding</keyword>
<evidence type="ECO:0000256" key="10">
    <source>
        <dbReference type="ARBA" id="ARBA00023004"/>
    </source>
</evidence>
<evidence type="ECO:0000256" key="2">
    <source>
        <dbReference type="ARBA" id="ARBA00004651"/>
    </source>
</evidence>